<dbReference type="OrthoDB" id="517085at2"/>
<dbReference type="RefSeq" id="WP_012165134.1">
    <property type="nucleotide sequence ID" value="NC_009925.1"/>
</dbReference>
<dbReference type="EMBL" id="CP000828">
    <property type="protein sequence ID" value="ABW29857.1"/>
    <property type="molecule type" value="Genomic_DNA"/>
</dbReference>
<accession>B0C3M3</accession>
<dbReference type="PROSITE" id="PS50042">
    <property type="entry name" value="CNMP_BINDING_3"/>
    <property type="match status" value="1"/>
</dbReference>
<protein>
    <submittedName>
        <fullName evidence="2">Cyclic nucleotide-binding domain</fullName>
    </submittedName>
</protein>
<dbReference type="Pfam" id="PF00027">
    <property type="entry name" value="cNMP_binding"/>
    <property type="match status" value="1"/>
</dbReference>
<dbReference type="PRINTS" id="PR00103">
    <property type="entry name" value="CAMPKINASE"/>
</dbReference>
<proteinExistence type="predicted"/>
<dbReference type="HOGENOM" id="CLU_075053_16_4_3"/>
<name>B0C3M3_ACAM1</name>
<dbReference type="PANTHER" id="PTHR24567">
    <property type="entry name" value="CRP FAMILY TRANSCRIPTIONAL REGULATORY PROTEIN"/>
    <property type="match status" value="1"/>
</dbReference>
<dbReference type="eggNOG" id="COG0664">
    <property type="taxonomic scope" value="Bacteria"/>
</dbReference>
<dbReference type="InterPro" id="IPR014710">
    <property type="entry name" value="RmlC-like_jellyroll"/>
</dbReference>
<organism evidence="2 3">
    <name type="scientific">Acaryochloris marina (strain MBIC 11017)</name>
    <dbReference type="NCBI Taxonomy" id="329726"/>
    <lineage>
        <taxon>Bacteria</taxon>
        <taxon>Bacillati</taxon>
        <taxon>Cyanobacteriota</taxon>
        <taxon>Cyanophyceae</taxon>
        <taxon>Acaryochloridales</taxon>
        <taxon>Acaryochloridaceae</taxon>
        <taxon>Acaryochloris</taxon>
    </lineage>
</organism>
<dbReference type="SMART" id="SM00100">
    <property type="entry name" value="cNMP"/>
    <property type="match status" value="1"/>
</dbReference>
<sequence length="123" mass="13480">MSEPARTVSIFHKADAPLFKKAGETIFAEGEAGEVMYGLLTGKVDLVVKGKVVETIQAGDVFGEGALVQPSGTRASTAIARSDCSLVYLNQERFLFAIQNTPMFAIEVMRSYSDRLRRLKHLI</sequence>
<dbReference type="GO" id="GO:0003700">
    <property type="term" value="F:DNA-binding transcription factor activity"/>
    <property type="evidence" value="ECO:0007669"/>
    <property type="project" value="TreeGrafter"/>
</dbReference>
<dbReference type="CDD" id="cd00038">
    <property type="entry name" value="CAP_ED"/>
    <property type="match status" value="1"/>
</dbReference>
<dbReference type="PANTHER" id="PTHR24567:SF26">
    <property type="entry name" value="REGULATORY PROTEIN YEIL"/>
    <property type="match status" value="1"/>
</dbReference>
<feature type="domain" description="Cyclic nucleotide-binding" evidence="1">
    <location>
        <begin position="19"/>
        <end position="115"/>
    </location>
</feature>
<evidence type="ECO:0000259" key="1">
    <source>
        <dbReference type="PROSITE" id="PS50042"/>
    </source>
</evidence>
<dbReference type="KEGG" id="amr:AM1_4886"/>
<keyword evidence="3" id="KW-1185">Reference proteome</keyword>
<reference evidence="2 3" key="1">
    <citation type="journal article" date="2008" name="Proc. Natl. Acad. Sci. U.S.A.">
        <title>Niche adaptation and genome expansion in the chlorophyll d-producing cyanobacterium Acaryochloris marina.</title>
        <authorList>
            <person name="Swingley W.D."/>
            <person name="Chen M."/>
            <person name="Cheung P.C."/>
            <person name="Conrad A.L."/>
            <person name="Dejesa L.C."/>
            <person name="Hao J."/>
            <person name="Honchak B.M."/>
            <person name="Karbach L.E."/>
            <person name="Kurdoglu A."/>
            <person name="Lahiri S."/>
            <person name="Mastrian S.D."/>
            <person name="Miyashita H."/>
            <person name="Page L."/>
            <person name="Ramakrishna P."/>
            <person name="Satoh S."/>
            <person name="Sattley W.M."/>
            <person name="Shimada Y."/>
            <person name="Taylor H.L."/>
            <person name="Tomo T."/>
            <person name="Tsuchiya T."/>
            <person name="Wang Z.T."/>
            <person name="Raymond J."/>
            <person name="Mimuro M."/>
            <person name="Blankenship R.E."/>
            <person name="Touchman J.W."/>
        </authorList>
    </citation>
    <scope>NUCLEOTIDE SEQUENCE [LARGE SCALE GENOMIC DNA]</scope>
    <source>
        <strain evidence="3">MBIC 11017</strain>
    </source>
</reference>
<dbReference type="AlphaFoldDB" id="B0C3M3"/>
<gene>
    <name evidence="2" type="ordered locus">AM1_4886</name>
</gene>
<dbReference type="Gene3D" id="2.60.120.10">
    <property type="entry name" value="Jelly Rolls"/>
    <property type="match status" value="1"/>
</dbReference>
<dbReference type="InterPro" id="IPR000595">
    <property type="entry name" value="cNMP-bd_dom"/>
</dbReference>
<dbReference type="SUPFAM" id="SSF51206">
    <property type="entry name" value="cAMP-binding domain-like"/>
    <property type="match status" value="1"/>
</dbReference>
<dbReference type="Proteomes" id="UP000000268">
    <property type="component" value="Chromosome"/>
</dbReference>
<dbReference type="GO" id="GO:0005829">
    <property type="term" value="C:cytosol"/>
    <property type="evidence" value="ECO:0007669"/>
    <property type="project" value="TreeGrafter"/>
</dbReference>
<evidence type="ECO:0000313" key="2">
    <source>
        <dbReference type="EMBL" id="ABW29857.1"/>
    </source>
</evidence>
<evidence type="ECO:0000313" key="3">
    <source>
        <dbReference type="Proteomes" id="UP000000268"/>
    </source>
</evidence>
<dbReference type="InterPro" id="IPR050397">
    <property type="entry name" value="Env_Response_Regulators"/>
</dbReference>
<dbReference type="InterPro" id="IPR018490">
    <property type="entry name" value="cNMP-bd_dom_sf"/>
</dbReference>
<dbReference type="STRING" id="329726.AM1_4886"/>